<accession>A0A9N9BGK2</accession>
<reference evidence="1" key="1">
    <citation type="submission" date="2021-06" db="EMBL/GenBank/DDBJ databases">
        <authorList>
            <person name="Kallberg Y."/>
            <person name="Tangrot J."/>
            <person name="Rosling A."/>
        </authorList>
    </citation>
    <scope>NUCLEOTIDE SEQUENCE</scope>
    <source>
        <strain evidence="1">AZ414A</strain>
    </source>
</reference>
<proteinExistence type="predicted"/>
<gene>
    <name evidence="1" type="ORF">DEBURN_LOCUS7926</name>
</gene>
<keyword evidence="2" id="KW-1185">Reference proteome</keyword>
<protein>
    <submittedName>
        <fullName evidence="1">4618_t:CDS:1</fullName>
    </submittedName>
</protein>
<evidence type="ECO:0000313" key="1">
    <source>
        <dbReference type="EMBL" id="CAG8567896.1"/>
    </source>
</evidence>
<dbReference type="AlphaFoldDB" id="A0A9N9BGK2"/>
<comment type="caution">
    <text evidence="1">The sequence shown here is derived from an EMBL/GenBank/DDBJ whole genome shotgun (WGS) entry which is preliminary data.</text>
</comment>
<organism evidence="1 2">
    <name type="scientific">Diversispora eburnea</name>
    <dbReference type="NCBI Taxonomy" id="1213867"/>
    <lineage>
        <taxon>Eukaryota</taxon>
        <taxon>Fungi</taxon>
        <taxon>Fungi incertae sedis</taxon>
        <taxon>Mucoromycota</taxon>
        <taxon>Glomeromycotina</taxon>
        <taxon>Glomeromycetes</taxon>
        <taxon>Diversisporales</taxon>
        <taxon>Diversisporaceae</taxon>
        <taxon>Diversispora</taxon>
    </lineage>
</organism>
<dbReference type="EMBL" id="CAJVPK010001052">
    <property type="protein sequence ID" value="CAG8567896.1"/>
    <property type="molecule type" value="Genomic_DNA"/>
</dbReference>
<dbReference type="Proteomes" id="UP000789706">
    <property type="component" value="Unassembled WGS sequence"/>
</dbReference>
<sequence>MSSNLERISAAHTNIFEHIKKVRKRLTEKKRCVDFPDPLDCSNQVIVDCPPTSNNDVYVKRQTTNFFEVTHNCTATAALCNKIKEAFNDAGKEISKVLKLKAIIKVNATFTDLNNAAVLGSANSARYIPLTSDDKIIRRYPQALVKQFFLSVHPEYNDYDINARFNSVKDWWFRTDDEPIGSDQQDFYAVVLHELIHGLGFSSSWNSNLETLDNQDTTGLTPTFSFNDGNQFEGFTERIFDRYVKFKRNSEISTSTNYTSQLNEAVPIGASFDTYSEFVTQVKSSSQWKYAEFVLISATTNDSLTFTPAKNTSWNDEIYLESSLNPYLQGSSISHVSIIYETTSDFLMKYIFNRGESLEYLVQRGGNYSSPIGPRILSILESIGYETDAFS</sequence>
<dbReference type="OrthoDB" id="73465at2759"/>
<evidence type="ECO:0000313" key="2">
    <source>
        <dbReference type="Proteomes" id="UP000789706"/>
    </source>
</evidence>
<name>A0A9N9BGK2_9GLOM</name>